<dbReference type="AlphaFoldDB" id="A0A4Y2G665"/>
<proteinExistence type="predicted"/>
<evidence type="ECO:0000313" key="1">
    <source>
        <dbReference type="EMBL" id="GBM49074.1"/>
    </source>
</evidence>
<protein>
    <submittedName>
        <fullName evidence="2">Uncharacterized protein</fullName>
    </submittedName>
</protein>
<dbReference type="EMBL" id="BGPR01098402">
    <property type="protein sequence ID" value="GBM49083.1"/>
    <property type="molecule type" value="Genomic_DNA"/>
</dbReference>
<evidence type="ECO:0000313" key="3">
    <source>
        <dbReference type="EMBL" id="GBM49132.1"/>
    </source>
</evidence>
<dbReference type="Proteomes" id="UP000499080">
    <property type="component" value="Unassembled WGS sequence"/>
</dbReference>
<dbReference type="EMBL" id="BGPR01098401">
    <property type="protein sequence ID" value="GBM49074.1"/>
    <property type="molecule type" value="Genomic_DNA"/>
</dbReference>
<dbReference type="EMBL" id="BGPR01098412">
    <property type="protein sequence ID" value="GBM49132.1"/>
    <property type="molecule type" value="Genomic_DNA"/>
</dbReference>
<evidence type="ECO:0000313" key="4">
    <source>
        <dbReference type="EMBL" id="GBM49164.1"/>
    </source>
</evidence>
<comment type="caution">
    <text evidence="2">The sequence shown here is derived from an EMBL/GenBank/DDBJ whole genome shotgun (WGS) entry which is preliminary data.</text>
</comment>
<organism evidence="2 5">
    <name type="scientific">Araneus ventricosus</name>
    <name type="common">Orbweaver spider</name>
    <name type="synonym">Epeira ventricosa</name>
    <dbReference type="NCBI Taxonomy" id="182803"/>
    <lineage>
        <taxon>Eukaryota</taxon>
        <taxon>Metazoa</taxon>
        <taxon>Ecdysozoa</taxon>
        <taxon>Arthropoda</taxon>
        <taxon>Chelicerata</taxon>
        <taxon>Arachnida</taxon>
        <taxon>Araneae</taxon>
        <taxon>Araneomorphae</taxon>
        <taxon>Entelegynae</taxon>
        <taxon>Araneoidea</taxon>
        <taxon>Araneidae</taxon>
        <taxon>Araneus</taxon>
    </lineage>
</organism>
<keyword evidence="5" id="KW-1185">Reference proteome</keyword>
<evidence type="ECO:0000313" key="2">
    <source>
        <dbReference type="EMBL" id="GBM49083.1"/>
    </source>
</evidence>
<dbReference type="EMBL" id="BGPR01098416">
    <property type="protein sequence ID" value="GBM49164.1"/>
    <property type="molecule type" value="Genomic_DNA"/>
</dbReference>
<sequence length="98" mass="10819">MNTNTCCQTNIASIYQTIKIPFPCILRGRSSAGTSSLRKWILASATCFSKSSPLLHRRLEEVCGIRRRGKNGLPSRGNVSQSLPSRFRATVAQPQLLL</sequence>
<accession>A0A4Y2G665</accession>
<name>A0A4Y2G665_ARAVE</name>
<evidence type="ECO:0000313" key="5">
    <source>
        <dbReference type="Proteomes" id="UP000499080"/>
    </source>
</evidence>
<gene>
    <name evidence="3" type="ORF">AVEN_132383_1</name>
    <name evidence="4" type="ORF">AVEN_167208_1</name>
    <name evidence="1" type="ORF">AVEN_197606_1</name>
    <name evidence="2" type="ORF">AVEN_228837_1</name>
</gene>
<reference evidence="2 5" key="1">
    <citation type="journal article" date="2019" name="Sci. Rep.">
        <title>Orb-weaving spider Araneus ventricosus genome elucidates the spidroin gene catalogue.</title>
        <authorList>
            <person name="Kono N."/>
            <person name="Nakamura H."/>
            <person name="Ohtoshi R."/>
            <person name="Moran D.A.P."/>
            <person name="Shinohara A."/>
            <person name="Yoshida Y."/>
            <person name="Fujiwara M."/>
            <person name="Mori M."/>
            <person name="Tomita M."/>
            <person name="Arakawa K."/>
        </authorList>
    </citation>
    <scope>NUCLEOTIDE SEQUENCE [LARGE SCALE GENOMIC DNA]</scope>
</reference>